<organism evidence="1 2">
    <name type="scientific">Aegilops tauschii subsp. strangulata</name>
    <name type="common">Goatgrass</name>
    <dbReference type="NCBI Taxonomy" id="200361"/>
    <lineage>
        <taxon>Eukaryota</taxon>
        <taxon>Viridiplantae</taxon>
        <taxon>Streptophyta</taxon>
        <taxon>Embryophyta</taxon>
        <taxon>Tracheophyta</taxon>
        <taxon>Spermatophyta</taxon>
        <taxon>Magnoliopsida</taxon>
        <taxon>Liliopsida</taxon>
        <taxon>Poales</taxon>
        <taxon>Poaceae</taxon>
        <taxon>BOP clade</taxon>
        <taxon>Pooideae</taxon>
        <taxon>Triticodae</taxon>
        <taxon>Triticeae</taxon>
        <taxon>Triticinae</taxon>
        <taxon>Aegilops</taxon>
    </lineage>
</organism>
<reference evidence="1" key="5">
    <citation type="journal article" date="2021" name="G3 (Bethesda)">
        <title>Aegilops tauschii genome assembly Aet v5.0 features greater sequence contiguity and improved annotation.</title>
        <authorList>
            <person name="Wang L."/>
            <person name="Zhu T."/>
            <person name="Rodriguez J.C."/>
            <person name="Deal K.R."/>
            <person name="Dubcovsky J."/>
            <person name="McGuire P.E."/>
            <person name="Lux T."/>
            <person name="Spannagl M."/>
            <person name="Mayer K.F.X."/>
            <person name="Baldrich P."/>
            <person name="Meyers B.C."/>
            <person name="Huo N."/>
            <person name="Gu Y.Q."/>
            <person name="Zhou H."/>
            <person name="Devos K.M."/>
            <person name="Bennetzen J.L."/>
            <person name="Unver T."/>
            <person name="Budak H."/>
            <person name="Gulick P.J."/>
            <person name="Galiba G."/>
            <person name="Kalapos B."/>
            <person name="Nelson D.R."/>
            <person name="Li P."/>
            <person name="You F.M."/>
            <person name="Luo M.C."/>
            <person name="Dvorak J."/>
        </authorList>
    </citation>
    <scope>NUCLEOTIDE SEQUENCE [LARGE SCALE GENOMIC DNA]</scope>
    <source>
        <strain evidence="1">cv. AL8/78</strain>
    </source>
</reference>
<reference evidence="1" key="4">
    <citation type="submission" date="2019-03" db="UniProtKB">
        <authorList>
            <consortium name="EnsemblPlants"/>
        </authorList>
    </citation>
    <scope>IDENTIFICATION</scope>
</reference>
<keyword evidence="2" id="KW-1185">Reference proteome</keyword>
<reference evidence="2" key="2">
    <citation type="journal article" date="2017" name="Nat. Plants">
        <title>The Aegilops tauschii genome reveals multiple impacts of transposons.</title>
        <authorList>
            <person name="Zhao G."/>
            <person name="Zou C."/>
            <person name="Li K."/>
            <person name="Wang K."/>
            <person name="Li T."/>
            <person name="Gao L."/>
            <person name="Zhang X."/>
            <person name="Wang H."/>
            <person name="Yang Z."/>
            <person name="Liu X."/>
            <person name="Jiang W."/>
            <person name="Mao L."/>
            <person name="Kong X."/>
            <person name="Jiao Y."/>
            <person name="Jia J."/>
        </authorList>
    </citation>
    <scope>NUCLEOTIDE SEQUENCE [LARGE SCALE GENOMIC DNA]</scope>
    <source>
        <strain evidence="2">cv. AL8/78</strain>
    </source>
</reference>
<dbReference type="EnsemblPlants" id="AET6Gv20044100.1">
    <property type="protein sequence ID" value="AET6Gv20044100.1"/>
    <property type="gene ID" value="AET6Gv20044100"/>
</dbReference>
<proteinExistence type="predicted"/>
<name>A0A453MR80_AEGTS</name>
<sequence>MISVSFQSEANAMAKPEIAVIVHCLVWPSYLLQGVRCMDDALHSNFLFCVSSAN</sequence>
<dbReference type="Gramene" id="AET6Gv20044100.1">
    <property type="protein sequence ID" value="AET6Gv20044100.1"/>
    <property type="gene ID" value="AET6Gv20044100"/>
</dbReference>
<accession>A0A453MR80</accession>
<evidence type="ECO:0000313" key="1">
    <source>
        <dbReference type="EnsemblPlants" id="AET6Gv20044100.1"/>
    </source>
</evidence>
<dbReference type="AlphaFoldDB" id="A0A453MR80"/>
<reference evidence="1" key="3">
    <citation type="journal article" date="2017" name="Nature">
        <title>Genome sequence of the progenitor of the wheat D genome Aegilops tauschii.</title>
        <authorList>
            <person name="Luo M.C."/>
            <person name="Gu Y.Q."/>
            <person name="Puiu D."/>
            <person name="Wang H."/>
            <person name="Twardziok S.O."/>
            <person name="Deal K.R."/>
            <person name="Huo N."/>
            <person name="Zhu T."/>
            <person name="Wang L."/>
            <person name="Wang Y."/>
            <person name="McGuire P.E."/>
            <person name="Liu S."/>
            <person name="Long H."/>
            <person name="Ramasamy R.K."/>
            <person name="Rodriguez J.C."/>
            <person name="Van S.L."/>
            <person name="Yuan L."/>
            <person name="Wang Z."/>
            <person name="Xia Z."/>
            <person name="Xiao L."/>
            <person name="Anderson O.D."/>
            <person name="Ouyang S."/>
            <person name="Liang Y."/>
            <person name="Zimin A.V."/>
            <person name="Pertea G."/>
            <person name="Qi P."/>
            <person name="Bennetzen J.L."/>
            <person name="Dai X."/>
            <person name="Dawson M.W."/>
            <person name="Muller H.G."/>
            <person name="Kugler K."/>
            <person name="Rivarola-Duarte L."/>
            <person name="Spannagl M."/>
            <person name="Mayer K.F.X."/>
            <person name="Lu F.H."/>
            <person name="Bevan M.W."/>
            <person name="Leroy P."/>
            <person name="Li P."/>
            <person name="You F.M."/>
            <person name="Sun Q."/>
            <person name="Liu Z."/>
            <person name="Lyons E."/>
            <person name="Wicker T."/>
            <person name="Salzberg S.L."/>
            <person name="Devos K.M."/>
            <person name="Dvorak J."/>
        </authorList>
    </citation>
    <scope>NUCLEOTIDE SEQUENCE [LARGE SCALE GENOMIC DNA]</scope>
    <source>
        <strain evidence="1">cv. AL8/78</strain>
    </source>
</reference>
<evidence type="ECO:0000313" key="2">
    <source>
        <dbReference type="Proteomes" id="UP000015105"/>
    </source>
</evidence>
<reference evidence="2" key="1">
    <citation type="journal article" date="2014" name="Science">
        <title>Ancient hybridizations among the ancestral genomes of bread wheat.</title>
        <authorList>
            <consortium name="International Wheat Genome Sequencing Consortium,"/>
            <person name="Marcussen T."/>
            <person name="Sandve S.R."/>
            <person name="Heier L."/>
            <person name="Spannagl M."/>
            <person name="Pfeifer M."/>
            <person name="Jakobsen K.S."/>
            <person name="Wulff B.B."/>
            <person name="Steuernagel B."/>
            <person name="Mayer K.F."/>
            <person name="Olsen O.A."/>
        </authorList>
    </citation>
    <scope>NUCLEOTIDE SEQUENCE [LARGE SCALE GENOMIC DNA]</scope>
    <source>
        <strain evidence="2">cv. AL8/78</strain>
    </source>
</reference>
<protein>
    <submittedName>
        <fullName evidence="1">Uncharacterized protein</fullName>
    </submittedName>
</protein>
<dbReference type="Proteomes" id="UP000015105">
    <property type="component" value="Chromosome 6D"/>
</dbReference>